<evidence type="ECO:0000256" key="1">
    <source>
        <dbReference type="ARBA" id="ARBA00010748"/>
    </source>
</evidence>
<dbReference type="AlphaFoldDB" id="A0A2T0MKM5"/>
<dbReference type="OrthoDB" id="288014at2"/>
<feature type="binding site" evidence="5">
    <location>
        <position position="73"/>
    </location>
    <ligand>
        <name>Zn(2+)</name>
        <dbReference type="ChEBI" id="CHEBI:29105"/>
    </ligand>
</feature>
<dbReference type="PROSITE" id="PS01249">
    <property type="entry name" value="HYPA"/>
    <property type="match status" value="1"/>
</dbReference>
<dbReference type="PIRSF" id="PIRSF004761">
    <property type="entry name" value="Hydrgn_mat_HypA"/>
    <property type="match status" value="1"/>
</dbReference>
<dbReference type="Proteomes" id="UP000238312">
    <property type="component" value="Unassembled WGS sequence"/>
</dbReference>
<keyword evidence="3 5" id="KW-0479">Metal-binding</keyword>
<gene>
    <name evidence="5" type="primary">hypA</name>
    <name evidence="6" type="ORF">B0I32_124158</name>
</gene>
<dbReference type="GO" id="GO:0016151">
    <property type="term" value="F:nickel cation binding"/>
    <property type="evidence" value="ECO:0007669"/>
    <property type="project" value="UniProtKB-UniRule"/>
</dbReference>
<keyword evidence="2 5" id="KW-0533">Nickel</keyword>
<evidence type="ECO:0000313" key="7">
    <source>
        <dbReference type="Proteomes" id="UP000238312"/>
    </source>
</evidence>
<reference evidence="6 7" key="1">
    <citation type="submission" date="2018-03" db="EMBL/GenBank/DDBJ databases">
        <title>Genomic Encyclopedia of Type Strains, Phase III (KMG-III): the genomes of soil and plant-associated and newly described type strains.</title>
        <authorList>
            <person name="Whitman W."/>
        </authorList>
    </citation>
    <scope>NUCLEOTIDE SEQUENCE [LARGE SCALE GENOMIC DNA]</scope>
    <source>
        <strain evidence="6 7">CGMCC 4.7104</strain>
    </source>
</reference>
<evidence type="ECO:0000256" key="2">
    <source>
        <dbReference type="ARBA" id="ARBA00022596"/>
    </source>
</evidence>
<feature type="binding site" evidence="5">
    <location>
        <position position="86"/>
    </location>
    <ligand>
        <name>Zn(2+)</name>
        <dbReference type="ChEBI" id="CHEBI:29105"/>
    </ligand>
</feature>
<evidence type="ECO:0000256" key="4">
    <source>
        <dbReference type="ARBA" id="ARBA00022833"/>
    </source>
</evidence>
<dbReference type="InterPro" id="IPR000688">
    <property type="entry name" value="HypA/HybF"/>
</dbReference>
<dbReference type="HAMAP" id="MF_00213">
    <property type="entry name" value="HypA_HybF"/>
    <property type="match status" value="1"/>
</dbReference>
<sequence length="123" mass="12351">MHEIGLCEGLVDLIHSQAAGRPVASARVRVGARHAVVEEAFGQAFTMAAAGTSAQDAVIDLIIVPATIECVACGGRSESMDTLAACPACGSGDVSVSGGDELVLESVWFGGEGTAADVPGHSR</sequence>
<dbReference type="RefSeq" id="WP_106249724.1">
    <property type="nucleotide sequence ID" value="NZ_CP109074.1"/>
</dbReference>
<dbReference type="Gene3D" id="3.30.2320.80">
    <property type="match status" value="1"/>
</dbReference>
<dbReference type="GO" id="GO:0008270">
    <property type="term" value="F:zinc ion binding"/>
    <property type="evidence" value="ECO:0007669"/>
    <property type="project" value="UniProtKB-UniRule"/>
</dbReference>
<dbReference type="Pfam" id="PF01155">
    <property type="entry name" value="HypA"/>
    <property type="match status" value="1"/>
</dbReference>
<feature type="binding site" evidence="5">
    <location>
        <position position="89"/>
    </location>
    <ligand>
        <name>Zn(2+)</name>
        <dbReference type="ChEBI" id="CHEBI:29105"/>
    </ligand>
</feature>
<comment type="similarity">
    <text evidence="1 5">Belongs to the HypA/HybF family.</text>
</comment>
<name>A0A2T0MKM5_9ACTN</name>
<protein>
    <recommendedName>
        <fullName evidence="5">Hydrogenase maturation factor HypA</fullName>
    </recommendedName>
</protein>
<dbReference type="InterPro" id="IPR020538">
    <property type="entry name" value="Hydgase_Ni_incorp_HypA/HybF_CS"/>
</dbReference>
<evidence type="ECO:0000313" key="6">
    <source>
        <dbReference type="EMBL" id="PRX58170.1"/>
    </source>
</evidence>
<evidence type="ECO:0000256" key="5">
    <source>
        <dbReference type="HAMAP-Rule" id="MF_00213"/>
    </source>
</evidence>
<evidence type="ECO:0000256" key="3">
    <source>
        <dbReference type="ARBA" id="ARBA00022723"/>
    </source>
</evidence>
<dbReference type="GO" id="GO:0051604">
    <property type="term" value="P:protein maturation"/>
    <property type="evidence" value="ECO:0007669"/>
    <property type="project" value="InterPro"/>
</dbReference>
<dbReference type="PANTHER" id="PTHR34535">
    <property type="entry name" value="HYDROGENASE MATURATION FACTOR HYPA"/>
    <property type="match status" value="1"/>
</dbReference>
<comment type="function">
    <text evidence="5">Involved in the maturation of [NiFe] hydrogenases. Required for nickel insertion into the metal center of the hydrogenase.</text>
</comment>
<dbReference type="PANTHER" id="PTHR34535:SF3">
    <property type="entry name" value="HYDROGENASE MATURATION FACTOR HYPA"/>
    <property type="match status" value="1"/>
</dbReference>
<proteinExistence type="inferred from homology"/>
<feature type="binding site" evidence="5">
    <location>
        <position position="70"/>
    </location>
    <ligand>
        <name>Zn(2+)</name>
        <dbReference type="ChEBI" id="CHEBI:29105"/>
    </ligand>
</feature>
<dbReference type="EMBL" id="PVNG01000024">
    <property type="protein sequence ID" value="PRX58170.1"/>
    <property type="molecule type" value="Genomic_DNA"/>
</dbReference>
<keyword evidence="7" id="KW-1185">Reference proteome</keyword>
<feature type="binding site" evidence="5">
    <location>
        <position position="2"/>
    </location>
    <ligand>
        <name>Ni(2+)</name>
        <dbReference type="ChEBI" id="CHEBI:49786"/>
    </ligand>
</feature>
<keyword evidence="4 5" id="KW-0862">Zinc</keyword>
<organism evidence="6 7">
    <name type="scientific">Nonomuraea fuscirosea</name>
    <dbReference type="NCBI Taxonomy" id="1291556"/>
    <lineage>
        <taxon>Bacteria</taxon>
        <taxon>Bacillati</taxon>
        <taxon>Actinomycetota</taxon>
        <taxon>Actinomycetes</taxon>
        <taxon>Streptosporangiales</taxon>
        <taxon>Streptosporangiaceae</taxon>
        <taxon>Nonomuraea</taxon>
    </lineage>
</organism>
<comment type="caution">
    <text evidence="6">The sequence shown here is derived from an EMBL/GenBank/DDBJ whole genome shotgun (WGS) entry which is preliminary data.</text>
</comment>
<accession>A0A2T0MKM5</accession>